<evidence type="ECO:0000313" key="2">
    <source>
        <dbReference type="EMBL" id="AWL11963.1"/>
    </source>
</evidence>
<keyword evidence="1" id="KW-0812">Transmembrane</keyword>
<feature type="transmembrane region" description="Helical" evidence="1">
    <location>
        <begin position="41"/>
        <end position="63"/>
    </location>
</feature>
<keyword evidence="1" id="KW-0472">Membrane</keyword>
<organism evidence="2 3">
    <name type="scientific">Saliniradius amylolyticus</name>
    <dbReference type="NCBI Taxonomy" id="2183582"/>
    <lineage>
        <taxon>Bacteria</taxon>
        <taxon>Pseudomonadati</taxon>
        <taxon>Pseudomonadota</taxon>
        <taxon>Gammaproteobacteria</taxon>
        <taxon>Alteromonadales</taxon>
        <taxon>Alteromonadaceae</taxon>
        <taxon>Saliniradius</taxon>
    </lineage>
</organism>
<keyword evidence="3" id="KW-1185">Reference proteome</keyword>
<sequence length="247" mass="27081">MTQKQALTIGGSLEKALKGEISLDVKSLLKEAWQLTQVTKWVLLQAILVVFVAALVVVLTTTWLSETRGLALTDPNVQLATNLVLTLLMAPLITGLLMMGINHSVGGVSRLDHLFHFIPKTLYLSVTALVVSLLVELGLMLLIVPGIYLMIATGFALPLIIEKKLTPLKAIWYSILSVSQLWLQFIALYFLFALLMLLVVASFGIAAIWVLPFYYNVKGVLYRELFGVTVYIQGSGGSNEGESVFKA</sequence>
<dbReference type="EMBL" id="CP029347">
    <property type="protein sequence ID" value="AWL11963.1"/>
    <property type="molecule type" value="Genomic_DNA"/>
</dbReference>
<keyword evidence="1" id="KW-1133">Transmembrane helix</keyword>
<dbReference type="PANTHER" id="PTHR40076:SF1">
    <property type="entry name" value="MEMBRANE PROTEIN"/>
    <property type="match status" value="1"/>
</dbReference>
<dbReference type="InterPro" id="IPR010380">
    <property type="entry name" value="DUF975"/>
</dbReference>
<feature type="transmembrane region" description="Helical" evidence="1">
    <location>
        <begin position="114"/>
        <end position="135"/>
    </location>
</feature>
<reference evidence="2 3" key="1">
    <citation type="submission" date="2018-05" db="EMBL/GenBank/DDBJ databases">
        <title>Salinimonas sp. HMF8227 Genome sequencing and assembly.</title>
        <authorList>
            <person name="Kang H."/>
            <person name="Kang J."/>
            <person name="Cha I."/>
            <person name="Kim H."/>
            <person name="Joh K."/>
        </authorList>
    </citation>
    <scope>NUCLEOTIDE SEQUENCE [LARGE SCALE GENOMIC DNA]</scope>
    <source>
        <strain evidence="2 3">HMF8227</strain>
    </source>
</reference>
<feature type="transmembrane region" description="Helical" evidence="1">
    <location>
        <begin position="83"/>
        <end position="102"/>
    </location>
</feature>
<feature type="transmembrane region" description="Helical" evidence="1">
    <location>
        <begin position="141"/>
        <end position="161"/>
    </location>
</feature>
<dbReference type="PANTHER" id="PTHR40076">
    <property type="entry name" value="MEMBRANE PROTEIN-RELATED"/>
    <property type="match status" value="1"/>
</dbReference>
<dbReference type="OrthoDB" id="5915045at2"/>
<dbReference type="RefSeq" id="WP_109339573.1">
    <property type="nucleotide sequence ID" value="NZ_CP029347.1"/>
</dbReference>
<accession>A0A2S2E2U9</accession>
<evidence type="ECO:0000313" key="3">
    <source>
        <dbReference type="Proteomes" id="UP000245728"/>
    </source>
</evidence>
<dbReference type="AlphaFoldDB" id="A0A2S2E2U9"/>
<protein>
    <submittedName>
        <fullName evidence="2">Uncharacterized protein</fullName>
    </submittedName>
</protein>
<gene>
    <name evidence="2" type="ORF">HMF8227_01488</name>
</gene>
<name>A0A2S2E2U9_9ALTE</name>
<proteinExistence type="predicted"/>
<dbReference type="Proteomes" id="UP000245728">
    <property type="component" value="Chromosome"/>
</dbReference>
<feature type="transmembrane region" description="Helical" evidence="1">
    <location>
        <begin position="182"/>
        <end position="215"/>
    </location>
</feature>
<evidence type="ECO:0000256" key="1">
    <source>
        <dbReference type="SAM" id="Phobius"/>
    </source>
</evidence>
<dbReference type="KEGG" id="salh:HMF8227_01488"/>